<organism evidence="2 3">
    <name type="scientific">Bos mutus</name>
    <name type="common">wild yak</name>
    <dbReference type="NCBI Taxonomy" id="72004"/>
    <lineage>
        <taxon>Eukaryota</taxon>
        <taxon>Metazoa</taxon>
        <taxon>Chordata</taxon>
        <taxon>Craniata</taxon>
        <taxon>Vertebrata</taxon>
        <taxon>Euteleostomi</taxon>
        <taxon>Mammalia</taxon>
        <taxon>Eutheria</taxon>
        <taxon>Laurasiatheria</taxon>
        <taxon>Artiodactyla</taxon>
        <taxon>Ruminantia</taxon>
        <taxon>Pecora</taxon>
        <taxon>Bovidae</taxon>
        <taxon>Bovinae</taxon>
        <taxon>Bos</taxon>
    </lineage>
</organism>
<name>A0A6B0RWS6_9CETA</name>
<proteinExistence type="predicted"/>
<evidence type="ECO:0000313" key="3">
    <source>
        <dbReference type="Proteomes" id="UP000322234"/>
    </source>
</evidence>
<feature type="region of interest" description="Disordered" evidence="1">
    <location>
        <begin position="1"/>
        <end position="56"/>
    </location>
</feature>
<dbReference type="AlphaFoldDB" id="A0A6B0RWS6"/>
<evidence type="ECO:0000256" key="1">
    <source>
        <dbReference type="SAM" id="MobiDB-lite"/>
    </source>
</evidence>
<dbReference type="EMBL" id="VBQZ03000105">
    <property type="protein sequence ID" value="MXQ94022.1"/>
    <property type="molecule type" value="Genomic_DNA"/>
</dbReference>
<gene>
    <name evidence="2" type="ORF">E5288_WYG008446</name>
</gene>
<protein>
    <submittedName>
        <fullName evidence="2">Uncharacterized protein</fullName>
    </submittedName>
</protein>
<accession>A0A6B0RWS6</accession>
<feature type="compositionally biased region" description="Polar residues" evidence="1">
    <location>
        <begin position="22"/>
        <end position="36"/>
    </location>
</feature>
<dbReference type="Proteomes" id="UP000322234">
    <property type="component" value="Unassembled WGS sequence"/>
</dbReference>
<keyword evidence="3" id="KW-1185">Reference proteome</keyword>
<sequence>MGSRTPEGSGSGRPPLPPAQSPGRQGQMNGQASIPRQPQRGDSGPEQDGQRCVHGPTCKAACSPLTHFQCVKKRPRQQKAHLGSNQPWSQWRMRKGHQYAALPRLSSTADSARMARVPGIRRYCQGAMVSD</sequence>
<reference evidence="2" key="1">
    <citation type="submission" date="2019-10" db="EMBL/GenBank/DDBJ databases">
        <title>The sequence and de novo assembly of the wild yak genome.</title>
        <authorList>
            <person name="Liu Y."/>
        </authorList>
    </citation>
    <scope>NUCLEOTIDE SEQUENCE [LARGE SCALE GENOMIC DNA]</scope>
    <source>
        <strain evidence="2">WY2019</strain>
    </source>
</reference>
<evidence type="ECO:0000313" key="2">
    <source>
        <dbReference type="EMBL" id="MXQ94022.1"/>
    </source>
</evidence>
<comment type="caution">
    <text evidence="2">The sequence shown here is derived from an EMBL/GenBank/DDBJ whole genome shotgun (WGS) entry which is preliminary data.</text>
</comment>